<dbReference type="RefSeq" id="YP_008992336.1">
    <property type="nucleotide sequence ID" value="NC_023209.1"/>
</dbReference>
<protein>
    <submittedName>
        <fullName evidence="1">Uncharacterized protein</fullName>
    </submittedName>
</protein>
<accession>V9P4Z2</accession>
<name>V9P4Z2_SALMI</name>
<proteinExistence type="predicted"/>
<evidence type="ECO:0000313" key="1">
    <source>
        <dbReference type="EMBL" id="AGU16601.1"/>
    </source>
</evidence>
<dbReference type="AlphaFoldDB" id="V9P4Z2"/>
<dbReference type="EMBL" id="KF177345">
    <property type="protein sequence ID" value="AGU16601.1"/>
    <property type="molecule type" value="Genomic_DNA"/>
</dbReference>
<dbReference type="KEGG" id="smil:18126343"/>
<organism evidence="1">
    <name type="scientific">Salvia miltiorrhiza</name>
    <name type="common">Chinese sage</name>
    <dbReference type="NCBI Taxonomy" id="226208"/>
    <lineage>
        <taxon>Eukaryota</taxon>
        <taxon>Viridiplantae</taxon>
        <taxon>Streptophyta</taxon>
        <taxon>Embryophyta</taxon>
        <taxon>Tracheophyta</taxon>
        <taxon>Spermatophyta</taxon>
        <taxon>Magnoliopsida</taxon>
        <taxon>eudicotyledons</taxon>
        <taxon>Gunneridae</taxon>
        <taxon>Pentapetalae</taxon>
        <taxon>asterids</taxon>
        <taxon>lamiids</taxon>
        <taxon>Lamiales</taxon>
        <taxon>Lamiaceae</taxon>
        <taxon>Nepetoideae</taxon>
        <taxon>Mentheae</taxon>
        <taxon>Salviinae</taxon>
        <taxon>Salvia</taxon>
        <taxon>Salvia incertae sedis</taxon>
    </lineage>
</organism>
<dbReference type="GeneID" id="18126343"/>
<keyword evidence="1" id="KW-0496">Mitochondrion</keyword>
<sequence>MYIWHKTLLNSYTKTIDPVTGPLPLVTALGPFTCPLPFSLAGPVLRIRVREELNCSRSKGLNKKELLLLNEIGIRDSCRRGELAKRKQVEPGAPRRAVLREGFSSWFRYPASRL</sequence>
<gene>
    <name evidence="1" type="primary">orf114</name>
    <name evidence="1" type="ORF">Salmi_Mp072</name>
</gene>
<reference evidence="1" key="1">
    <citation type="submission" date="2013-05" db="EMBL/GenBank/DDBJ databases">
        <title>The Mitochondrial Genome of the medicinal plant Salvia miltiorrhiza.</title>
        <authorList>
            <person name="Qian J."/>
        </authorList>
    </citation>
    <scope>NUCLEOTIDE SEQUENCE</scope>
</reference>
<geneLocation type="mitochondrion" evidence="1"/>